<comment type="pathway">
    <text evidence="3 7">Carbohydrate degradation; pentose phosphate pathway; D-ribulose 5-phosphate from D-glucose 6-phosphate (oxidative stage): step 2/3.</text>
</comment>
<accession>A0A4U3KVA1</accession>
<gene>
    <name evidence="7 9" type="primary">pgl</name>
    <name evidence="9" type="ORF">FC093_17655</name>
</gene>
<dbReference type="EMBL" id="SZQL01000015">
    <property type="protein sequence ID" value="TKK66398.1"/>
    <property type="molecule type" value="Genomic_DNA"/>
</dbReference>
<dbReference type="NCBIfam" id="TIGR01198">
    <property type="entry name" value="pgl"/>
    <property type="match status" value="1"/>
</dbReference>
<comment type="catalytic activity">
    <reaction evidence="1 7">
        <text>6-phospho-D-glucono-1,5-lactone + H2O = 6-phospho-D-gluconate + H(+)</text>
        <dbReference type="Rhea" id="RHEA:12556"/>
        <dbReference type="ChEBI" id="CHEBI:15377"/>
        <dbReference type="ChEBI" id="CHEBI:15378"/>
        <dbReference type="ChEBI" id="CHEBI:57955"/>
        <dbReference type="ChEBI" id="CHEBI:58759"/>
        <dbReference type="EC" id="3.1.1.31"/>
    </reaction>
</comment>
<comment type="similarity">
    <text evidence="4 7">Belongs to the glucosamine/galactosamine-6-phosphate isomerase family. 6-phosphogluconolactonase subfamily.</text>
</comment>
<reference evidence="9 10" key="1">
    <citation type="submission" date="2019-05" db="EMBL/GenBank/DDBJ databases">
        <title>Panacibacter sp. strain 17mud1-8 Genome sequencing and assembly.</title>
        <authorList>
            <person name="Chhetri G."/>
        </authorList>
    </citation>
    <scope>NUCLEOTIDE SEQUENCE [LARGE SCALE GENOMIC DNA]</scope>
    <source>
        <strain evidence="9 10">17mud1-8</strain>
    </source>
</reference>
<dbReference type="Gene3D" id="3.40.50.1360">
    <property type="match status" value="1"/>
</dbReference>
<evidence type="ECO:0000256" key="5">
    <source>
        <dbReference type="ARBA" id="ARBA00013198"/>
    </source>
</evidence>
<evidence type="ECO:0000313" key="10">
    <source>
        <dbReference type="Proteomes" id="UP000305848"/>
    </source>
</evidence>
<dbReference type="SUPFAM" id="SSF100950">
    <property type="entry name" value="NagB/RpiA/CoA transferase-like"/>
    <property type="match status" value="1"/>
</dbReference>
<feature type="domain" description="Glucosamine/galactosamine-6-phosphate isomerase" evidence="8">
    <location>
        <begin position="8"/>
        <end position="242"/>
    </location>
</feature>
<dbReference type="GO" id="GO:0017057">
    <property type="term" value="F:6-phosphogluconolactonase activity"/>
    <property type="evidence" value="ECO:0007669"/>
    <property type="project" value="UniProtKB-UniRule"/>
</dbReference>
<evidence type="ECO:0000256" key="4">
    <source>
        <dbReference type="ARBA" id="ARBA00010662"/>
    </source>
</evidence>
<dbReference type="GO" id="GO:0005975">
    <property type="term" value="P:carbohydrate metabolic process"/>
    <property type="evidence" value="ECO:0007669"/>
    <property type="project" value="UniProtKB-UniRule"/>
</dbReference>
<dbReference type="GO" id="GO:0006098">
    <property type="term" value="P:pentose-phosphate shunt"/>
    <property type="evidence" value="ECO:0007669"/>
    <property type="project" value="UniProtKB-UniPathway"/>
</dbReference>
<dbReference type="RefSeq" id="WP_137263131.1">
    <property type="nucleotide sequence ID" value="NZ_SZQL01000015.1"/>
</dbReference>
<evidence type="ECO:0000256" key="3">
    <source>
        <dbReference type="ARBA" id="ARBA00004961"/>
    </source>
</evidence>
<dbReference type="InterPro" id="IPR039104">
    <property type="entry name" value="6PGL"/>
</dbReference>
<keyword evidence="10" id="KW-1185">Reference proteome</keyword>
<dbReference type="AlphaFoldDB" id="A0A4U3KVA1"/>
<dbReference type="Proteomes" id="UP000305848">
    <property type="component" value="Unassembled WGS sequence"/>
</dbReference>
<dbReference type="InterPro" id="IPR006148">
    <property type="entry name" value="Glc/Gal-6P_isomerase"/>
</dbReference>
<dbReference type="UniPathway" id="UPA00115">
    <property type="reaction ID" value="UER00409"/>
</dbReference>
<dbReference type="PANTHER" id="PTHR11054:SF0">
    <property type="entry name" value="6-PHOSPHOGLUCONOLACTONASE"/>
    <property type="match status" value="1"/>
</dbReference>
<evidence type="ECO:0000259" key="8">
    <source>
        <dbReference type="Pfam" id="PF01182"/>
    </source>
</evidence>
<dbReference type="OrthoDB" id="9810967at2"/>
<dbReference type="InterPro" id="IPR005900">
    <property type="entry name" value="6-phosphogluconolactonase_DevB"/>
</dbReference>
<dbReference type="InterPro" id="IPR037171">
    <property type="entry name" value="NagB/RpiA_transferase-like"/>
</dbReference>
<evidence type="ECO:0000256" key="6">
    <source>
        <dbReference type="ARBA" id="ARBA00020337"/>
    </source>
</evidence>
<dbReference type="CDD" id="cd01400">
    <property type="entry name" value="6PGL"/>
    <property type="match status" value="1"/>
</dbReference>
<comment type="function">
    <text evidence="2 7">Hydrolysis of 6-phosphogluconolactone to 6-phosphogluconate.</text>
</comment>
<evidence type="ECO:0000256" key="7">
    <source>
        <dbReference type="RuleBase" id="RU365095"/>
    </source>
</evidence>
<evidence type="ECO:0000256" key="2">
    <source>
        <dbReference type="ARBA" id="ARBA00002681"/>
    </source>
</evidence>
<organism evidence="9 10">
    <name type="scientific">Ilyomonas limi</name>
    <dbReference type="NCBI Taxonomy" id="2575867"/>
    <lineage>
        <taxon>Bacteria</taxon>
        <taxon>Pseudomonadati</taxon>
        <taxon>Bacteroidota</taxon>
        <taxon>Chitinophagia</taxon>
        <taxon>Chitinophagales</taxon>
        <taxon>Chitinophagaceae</taxon>
        <taxon>Ilyomonas</taxon>
    </lineage>
</organism>
<name>A0A4U3KVA1_9BACT</name>
<proteinExistence type="inferred from homology"/>
<dbReference type="EC" id="3.1.1.31" evidence="5 7"/>
<keyword evidence="7 9" id="KW-0378">Hydrolase</keyword>
<comment type="caution">
    <text evidence="9">The sequence shown here is derived from an EMBL/GenBank/DDBJ whole genome shotgun (WGS) entry which is preliminary data.</text>
</comment>
<protein>
    <recommendedName>
        <fullName evidence="6 7">6-phosphogluconolactonase</fullName>
        <shortName evidence="7">6PGL</shortName>
        <ecNumber evidence="5 7">3.1.1.31</ecNumber>
    </recommendedName>
</protein>
<dbReference type="PANTHER" id="PTHR11054">
    <property type="entry name" value="6-PHOSPHOGLUCONOLACTONASE"/>
    <property type="match status" value="1"/>
</dbReference>
<evidence type="ECO:0000313" key="9">
    <source>
        <dbReference type="EMBL" id="TKK66398.1"/>
    </source>
</evidence>
<evidence type="ECO:0000256" key="1">
    <source>
        <dbReference type="ARBA" id="ARBA00000832"/>
    </source>
</evidence>
<dbReference type="Pfam" id="PF01182">
    <property type="entry name" value="Glucosamine_iso"/>
    <property type="match status" value="1"/>
</dbReference>
<sequence>MQLHIAKDTTDLSTQAADLIVEHINDTLQKQPRFTLALSGGSTPKALHELLASAAYKNKINWSKVHVFWGDERFVPFNDARNNAKMAFETLLDKVPVLREHIHIMQTENITPDESAQAYEKILHNYFPLVHTHHNDDVPDNTPHTTFDLIILGMGDDGHTLSLFPGKPVIHVVDKWVNAFYLDEQAMYRVTLTHPVANHAACVMFLVSGINKAKALKEVLEGPYNPNVYPSQIIKPKGELHWFVDEAAASSLTQE</sequence>